<gene>
    <name evidence="1" type="ORF">R1sor_004184</name>
</gene>
<dbReference type="EMBL" id="JBJQOH010000006">
    <property type="protein sequence ID" value="KAL3686162.1"/>
    <property type="molecule type" value="Genomic_DNA"/>
</dbReference>
<reference evidence="1 2" key="1">
    <citation type="submission" date="2024-09" db="EMBL/GenBank/DDBJ databases">
        <title>Chromosome-scale assembly of Riccia sorocarpa.</title>
        <authorList>
            <person name="Paukszto L."/>
        </authorList>
    </citation>
    <scope>NUCLEOTIDE SEQUENCE [LARGE SCALE GENOMIC DNA]</scope>
    <source>
        <strain evidence="1">LP-2024</strain>
        <tissue evidence="1">Aerial parts of the thallus</tissue>
    </source>
</reference>
<dbReference type="AlphaFoldDB" id="A0ABD3H3S8"/>
<name>A0ABD3H3S8_9MARC</name>
<keyword evidence="2" id="KW-1185">Reference proteome</keyword>
<evidence type="ECO:0000313" key="2">
    <source>
        <dbReference type="Proteomes" id="UP001633002"/>
    </source>
</evidence>
<organism evidence="1 2">
    <name type="scientific">Riccia sorocarpa</name>
    <dbReference type="NCBI Taxonomy" id="122646"/>
    <lineage>
        <taxon>Eukaryota</taxon>
        <taxon>Viridiplantae</taxon>
        <taxon>Streptophyta</taxon>
        <taxon>Embryophyta</taxon>
        <taxon>Marchantiophyta</taxon>
        <taxon>Marchantiopsida</taxon>
        <taxon>Marchantiidae</taxon>
        <taxon>Marchantiales</taxon>
        <taxon>Ricciaceae</taxon>
        <taxon>Riccia</taxon>
    </lineage>
</organism>
<accession>A0ABD3H3S8</accession>
<proteinExistence type="predicted"/>
<comment type="caution">
    <text evidence="1">The sequence shown here is derived from an EMBL/GenBank/DDBJ whole genome shotgun (WGS) entry which is preliminary data.</text>
</comment>
<sequence>MLRRWSYEEVAVIFPSEDGAGMGLRFVADSSQSLFCRPMNFLIDFVHVRLCLSDVVASYKALGSQTGLLLMQAFTLEPDGSQLHKHLTCMKLHNLTKFEWLWAGWAGPWVGLGWGDGMQVWPRKYLAADQRHLCM</sequence>
<evidence type="ECO:0000313" key="1">
    <source>
        <dbReference type="EMBL" id="KAL3686162.1"/>
    </source>
</evidence>
<protein>
    <submittedName>
        <fullName evidence="1">Uncharacterized protein</fullName>
    </submittedName>
</protein>
<dbReference type="Proteomes" id="UP001633002">
    <property type="component" value="Unassembled WGS sequence"/>
</dbReference>